<keyword evidence="4" id="KW-0342">GTP-binding</keyword>
<dbReference type="EMBL" id="AP024563">
    <property type="protein sequence ID" value="BCU07621.1"/>
    <property type="molecule type" value="Genomic_DNA"/>
</dbReference>
<evidence type="ECO:0000313" key="9">
    <source>
        <dbReference type="Proteomes" id="UP000680679"/>
    </source>
</evidence>
<gene>
    <name evidence="8" type="ORF">Atep_22980</name>
</gene>
<feature type="transmembrane region" description="Helical" evidence="6">
    <location>
        <begin position="378"/>
        <end position="400"/>
    </location>
</feature>
<evidence type="ECO:0000259" key="7">
    <source>
        <dbReference type="Pfam" id="PF00350"/>
    </source>
</evidence>
<feature type="transmembrane region" description="Helical" evidence="6">
    <location>
        <begin position="338"/>
        <end position="358"/>
    </location>
</feature>
<dbReference type="Proteomes" id="UP000680679">
    <property type="component" value="Chromosome"/>
</dbReference>
<sequence length="482" mass="55124">MTSTADALQHRLSELESHLEQENPVLLSAVQSFRVLDRVAYRMGLMEPNQSFATQIPWWPLISVLGTFSSGKSTFINYYLGRKLQRSGNQAVDDRFTVIVYSPEDTSHTLPGVALDSDPRFPFFRMSHAIEEVAGGEGSRIDTYLQLKTCNSERLRGKIIIDSPGFDADAQRTGVLRITDHMIDLSDLVLVFFDARHPEPGAMRDTLKHLVADTIKRADAGKFLYILNQIDSAAGEDNPEDVVAAWLRSIGEAGLTAGRFYTIYCPEVAIHIPDEHRRKRFEKKRDEDLGDIYRRMEHVEVERAYRIIAALRKSVTEFTRDSVPLLQEAMRRWRRRALITDAVLLFGAVTGFMTWSLQANQWQGMTYHAEWLDLVKSIPWGVMGLEGTLLALVILIHFAIRHLAALSLMHWLRKRVEKTNPPGNVVAAFRSNTRFWRPMILGRPFGWGRKTRIELDEVLQSCESYIQTLNERFTNPNRLPKN</sequence>
<keyword evidence="2" id="KW-0547">Nucleotide-binding</keyword>
<keyword evidence="5 6" id="KW-0472">Membrane</keyword>
<evidence type="ECO:0000256" key="1">
    <source>
        <dbReference type="ARBA" id="ARBA00004370"/>
    </source>
</evidence>
<reference evidence="8 9" key="1">
    <citation type="submission" date="2021-04" db="EMBL/GenBank/DDBJ databases">
        <title>Complete genome sequencing of Allochromatium tepidum strain NZ.</title>
        <authorList>
            <person name="Tsukatani Y."/>
            <person name="Mori H."/>
        </authorList>
    </citation>
    <scope>NUCLEOTIDE SEQUENCE [LARGE SCALE GENOMIC DNA]</scope>
    <source>
        <strain evidence="8 9">NZ</strain>
    </source>
</reference>
<organism evidence="8 9">
    <name type="scientific">Allochromatium tepidum</name>
    <dbReference type="NCBI Taxonomy" id="553982"/>
    <lineage>
        <taxon>Bacteria</taxon>
        <taxon>Pseudomonadati</taxon>
        <taxon>Pseudomonadota</taxon>
        <taxon>Gammaproteobacteria</taxon>
        <taxon>Chromatiales</taxon>
        <taxon>Chromatiaceae</taxon>
        <taxon>Allochromatium</taxon>
    </lineage>
</organism>
<evidence type="ECO:0000256" key="5">
    <source>
        <dbReference type="ARBA" id="ARBA00023136"/>
    </source>
</evidence>
<keyword evidence="3" id="KW-0378">Hydrolase</keyword>
<accession>A0ABN6GI71</accession>
<evidence type="ECO:0000256" key="4">
    <source>
        <dbReference type="ARBA" id="ARBA00023134"/>
    </source>
</evidence>
<comment type="subcellular location">
    <subcellularLocation>
        <location evidence="1">Membrane</location>
    </subcellularLocation>
</comment>
<dbReference type="InterPro" id="IPR045063">
    <property type="entry name" value="Dynamin_N"/>
</dbReference>
<dbReference type="PANTHER" id="PTHR10465:SF0">
    <property type="entry name" value="SARCALUMENIN"/>
    <property type="match status" value="1"/>
</dbReference>
<dbReference type="Pfam" id="PF00350">
    <property type="entry name" value="Dynamin_N"/>
    <property type="match status" value="1"/>
</dbReference>
<proteinExistence type="predicted"/>
<dbReference type="SUPFAM" id="SSF52540">
    <property type="entry name" value="P-loop containing nucleoside triphosphate hydrolases"/>
    <property type="match status" value="1"/>
</dbReference>
<keyword evidence="9" id="KW-1185">Reference proteome</keyword>
<evidence type="ECO:0000256" key="3">
    <source>
        <dbReference type="ARBA" id="ARBA00022801"/>
    </source>
</evidence>
<keyword evidence="6" id="KW-0812">Transmembrane</keyword>
<feature type="domain" description="Dynamin N-terminal" evidence="7">
    <location>
        <begin position="62"/>
        <end position="217"/>
    </location>
</feature>
<name>A0ABN6GI71_9GAMM</name>
<evidence type="ECO:0000256" key="6">
    <source>
        <dbReference type="SAM" id="Phobius"/>
    </source>
</evidence>
<evidence type="ECO:0000313" key="8">
    <source>
        <dbReference type="EMBL" id="BCU07621.1"/>
    </source>
</evidence>
<dbReference type="PANTHER" id="PTHR10465">
    <property type="entry name" value="TRANSMEMBRANE GTPASE FZO1"/>
    <property type="match status" value="1"/>
</dbReference>
<evidence type="ECO:0000256" key="2">
    <source>
        <dbReference type="ARBA" id="ARBA00022741"/>
    </source>
</evidence>
<dbReference type="InterPro" id="IPR027417">
    <property type="entry name" value="P-loop_NTPase"/>
</dbReference>
<keyword evidence="6" id="KW-1133">Transmembrane helix</keyword>
<dbReference type="InterPro" id="IPR027094">
    <property type="entry name" value="Mitofusin_fam"/>
</dbReference>
<protein>
    <recommendedName>
        <fullName evidence="7">Dynamin N-terminal domain-containing protein</fullName>
    </recommendedName>
</protein>
<dbReference type="RefSeq" id="WP_213378705.1">
    <property type="nucleotide sequence ID" value="NZ_AP024563.1"/>
</dbReference>
<feature type="transmembrane region" description="Helical" evidence="6">
    <location>
        <begin position="58"/>
        <end position="80"/>
    </location>
</feature>
<dbReference type="Gene3D" id="3.40.50.300">
    <property type="entry name" value="P-loop containing nucleotide triphosphate hydrolases"/>
    <property type="match status" value="1"/>
</dbReference>